<evidence type="ECO:0000313" key="3">
    <source>
        <dbReference type="EMBL" id="AVJ51854.1"/>
    </source>
</evidence>
<evidence type="ECO:0000313" key="4">
    <source>
        <dbReference type="Proteomes" id="UP000241629"/>
    </source>
</evidence>
<keyword evidence="2" id="KW-0472">Membrane</keyword>
<dbReference type="EMBL" id="MG948468">
    <property type="protein sequence ID" value="AVJ51854.1"/>
    <property type="molecule type" value="Genomic_DNA"/>
</dbReference>
<keyword evidence="4" id="KW-1185">Reference proteome</keyword>
<dbReference type="Proteomes" id="UP000241629">
    <property type="component" value="Segment"/>
</dbReference>
<evidence type="ECO:0000256" key="2">
    <source>
        <dbReference type="SAM" id="Phobius"/>
    </source>
</evidence>
<name>A0A2P1CL06_9CAUD</name>
<organism evidence="3 4">
    <name type="scientific">Pantoea phage vB_PagS_Vid5</name>
    <dbReference type="NCBI Taxonomy" id="2099652"/>
    <lineage>
        <taxon>Viruses</taxon>
        <taxon>Duplodnaviria</taxon>
        <taxon>Heunggongvirae</taxon>
        <taxon>Uroviricota</taxon>
        <taxon>Caudoviricetes</taxon>
        <taxon>Vidquintavirus</taxon>
        <taxon>Vidquintavirus Vid5</taxon>
    </lineage>
</organism>
<keyword evidence="2" id="KW-0812">Transmembrane</keyword>
<feature type="region of interest" description="Disordered" evidence="1">
    <location>
        <begin position="136"/>
        <end position="186"/>
    </location>
</feature>
<accession>A0A2P1CL06</accession>
<keyword evidence="2" id="KW-1133">Transmembrane helix</keyword>
<feature type="compositionally biased region" description="Polar residues" evidence="1">
    <location>
        <begin position="159"/>
        <end position="174"/>
    </location>
</feature>
<reference evidence="3 4" key="1">
    <citation type="submission" date="2018-02" db="EMBL/GenBank/DDBJ databases">
        <title>Complete genome sequence of Pantoea phage vB_PagS_Vid5.</title>
        <authorList>
            <person name="Truncaite L."/>
            <person name="Simoliunas E."/>
            <person name="Meskys R."/>
        </authorList>
    </citation>
    <scope>NUCLEOTIDE SEQUENCE [LARGE SCALE GENOMIC DNA]</scope>
</reference>
<protein>
    <submittedName>
        <fullName evidence="3">Lysis regulatory protein</fullName>
    </submittedName>
</protein>
<proteinExistence type="predicted"/>
<feature type="transmembrane region" description="Helical" evidence="2">
    <location>
        <begin position="20"/>
        <end position="40"/>
    </location>
</feature>
<gene>
    <name evidence="3" type="ORF">Vid5_gp99</name>
</gene>
<evidence type="ECO:0000256" key="1">
    <source>
        <dbReference type="SAM" id="MobiDB-lite"/>
    </source>
</evidence>
<sequence>MTNPVLDVMDFAKSKTRLFLEYILLAAFLSLCGFVGYLLIQNANKDTAIAKMDTRVSTLQNQQDAYKDANQNLEKNVAYLLLQREKDSSSVLKLMGEFKLFTEGNVDLQNKISNLENQDANVKNYLDTAIPDDLRSLLQEPNGTGGSVPNAGDKGHPEQGTSGQLRTGPTSTNPFIEDPGPSNRPK</sequence>